<keyword evidence="1" id="KW-0408">Iron</keyword>
<dbReference type="Proteomes" id="UP000256964">
    <property type="component" value="Unassembled WGS sequence"/>
</dbReference>
<sequence>PSSNPEMSDPTFEPALVRQLRSTLAGNPPFCSGTLGMQPKDFTLFYGKLEGDNARRVNLSGTSPQDVDAFCALEQACEAATFGRDAEAVLDETYRKAGKMDSENFLLGLDVDRSRLVDIVRTGLLAGDDETKAIKAELYKLNVYGKHAFFKSHKDTPRGTDMFGSLVLVFPTPHEGGALVLRHEGNEWTFDAAQILSATAHYELKRVAYIAFFSDVEHEVLPVTSGHRVTITYNLYWAPPPAVAFPEELSIIYPKHSNFAAVGEALAELLADSKFLPEGGTLGFGLRHAYPFEKRWEWRMRMPDPLDQLRGWLKGSDAALFRGLQALLLYPQPWLVCKSDSYHITVMVDRMITLEYCEEDECFALLNYHRGVRVVEKCSDGTVKPSEGDESYREHGPNDGKQLGVFWVTEHSGKYNSIGSEYTAYGNEPSTAYMYMDVSLLVDIGPAGDRANTHDIVGVTAMRSKK</sequence>
<dbReference type="OrthoDB" id="27483at2759"/>
<dbReference type="PROSITE" id="PS51471">
    <property type="entry name" value="FE2OG_OXY"/>
    <property type="match status" value="1"/>
</dbReference>
<evidence type="ECO:0000259" key="2">
    <source>
        <dbReference type="PROSITE" id="PS51471"/>
    </source>
</evidence>
<evidence type="ECO:0000256" key="1">
    <source>
        <dbReference type="RuleBase" id="RU003682"/>
    </source>
</evidence>
<accession>A0A371D074</accession>
<organism evidence="3 4">
    <name type="scientific">Lentinus brumalis</name>
    <dbReference type="NCBI Taxonomy" id="2498619"/>
    <lineage>
        <taxon>Eukaryota</taxon>
        <taxon>Fungi</taxon>
        <taxon>Dikarya</taxon>
        <taxon>Basidiomycota</taxon>
        <taxon>Agaricomycotina</taxon>
        <taxon>Agaricomycetes</taxon>
        <taxon>Polyporales</taxon>
        <taxon>Polyporaceae</taxon>
        <taxon>Lentinus</taxon>
    </lineage>
</organism>
<keyword evidence="1" id="KW-0479">Metal-binding</keyword>
<dbReference type="AlphaFoldDB" id="A0A371D074"/>
<dbReference type="GO" id="GO:0016491">
    <property type="term" value="F:oxidoreductase activity"/>
    <property type="evidence" value="ECO:0007669"/>
    <property type="project" value="UniProtKB-KW"/>
</dbReference>
<dbReference type="Pfam" id="PF13640">
    <property type="entry name" value="2OG-FeII_Oxy_3"/>
    <property type="match status" value="1"/>
</dbReference>
<proteinExistence type="inferred from homology"/>
<gene>
    <name evidence="3" type="ORF">OH76DRAFT_1356993</name>
</gene>
<dbReference type="InterPro" id="IPR044862">
    <property type="entry name" value="Pro_4_hyd_alph_FE2OG_OXY"/>
</dbReference>
<evidence type="ECO:0000313" key="3">
    <source>
        <dbReference type="EMBL" id="RDX45936.1"/>
    </source>
</evidence>
<name>A0A371D074_9APHY</name>
<dbReference type="InterPro" id="IPR005123">
    <property type="entry name" value="Oxoglu/Fe-dep_dioxygenase_dom"/>
</dbReference>
<evidence type="ECO:0000313" key="4">
    <source>
        <dbReference type="Proteomes" id="UP000256964"/>
    </source>
</evidence>
<feature type="non-terminal residue" evidence="3">
    <location>
        <position position="466"/>
    </location>
</feature>
<dbReference type="EMBL" id="KZ857432">
    <property type="protein sequence ID" value="RDX45936.1"/>
    <property type="molecule type" value="Genomic_DNA"/>
</dbReference>
<feature type="domain" description="Fe2OG dioxygenase" evidence="2">
    <location>
        <begin position="135"/>
        <end position="237"/>
    </location>
</feature>
<dbReference type="GO" id="GO:0046872">
    <property type="term" value="F:metal ion binding"/>
    <property type="evidence" value="ECO:0007669"/>
    <property type="project" value="UniProtKB-KW"/>
</dbReference>
<reference evidence="3 4" key="1">
    <citation type="journal article" date="2018" name="Biotechnol. Biofuels">
        <title>Integrative visual omics of the white-rot fungus Polyporus brumalis exposes the biotechnological potential of its oxidative enzymes for delignifying raw plant biomass.</title>
        <authorList>
            <person name="Miyauchi S."/>
            <person name="Rancon A."/>
            <person name="Drula E."/>
            <person name="Hage H."/>
            <person name="Chaduli D."/>
            <person name="Favel A."/>
            <person name="Grisel S."/>
            <person name="Henrissat B."/>
            <person name="Herpoel-Gimbert I."/>
            <person name="Ruiz-Duenas F.J."/>
            <person name="Chevret D."/>
            <person name="Hainaut M."/>
            <person name="Lin J."/>
            <person name="Wang M."/>
            <person name="Pangilinan J."/>
            <person name="Lipzen A."/>
            <person name="Lesage-Meessen L."/>
            <person name="Navarro D."/>
            <person name="Riley R."/>
            <person name="Grigoriev I.V."/>
            <person name="Zhou S."/>
            <person name="Raouche S."/>
            <person name="Rosso M.N."/>
        </authorList>
    </citation>
    <scope>NUCLEOTIDE SEQUENCE [LARGE SCALE GENOMIC DNA]</scope>
    <source>
        <strain evidence="3 4">BRFM 1820</strain>
    </source>
</reference>
<keyword evidence="4" id="KW-1185">Reference proteome</keyword>
<protein>
    <recommendedName>
        <fullName evidence="2">Fe2OG dioxygenase domain-containing protein</fullName>
    </recommendedName>
</protein>
<keyword evidence="1" id="KW-0560">Oxidoreductase</keyword>
<comment type="similarity">
    <text evidence="1">Belongs to the iron/ascorbate-dependent oxidoreductase family.</text>
</comment>
<dbReference type="PANTHER" id="PTHR33099">
    <property type="entry name" value="FE2OG DIOXYGENASE DOMAIN-CONTAINING PROTEIN"/>
    <property type="match status" value="1"/>
</dbReference>
<dbReference type="PANTHER" id="PTHR33099:SF14">
    <property type="entry name" value="PROLYL 4-HYDROXYLASE ALPHA SUBUNIT FE(2+) 2OG DIOXYGENASE DOMAIN-CONTAINING PROTEIN"/>
    <property type="match status" value="1"/>
</dbReference>
<dbReference type="Gene3D" id="2.60.120.620">
    <property type="entry name" value="q2cbj1_9rhob like domain"/>
    <property type="match status" value="1"/>
</dbReference>